<feature type="region of interest" description="Disordered" evidence="1">
    <location>
        <begin position="1"/>
        <end position="31"/>
    </location>
</feature>
<evidence type="ECO:0000313" key="2">
    <source>
        <dbReference type="EMBL" id="CAH1426294.1"/>
    </source>
</evidence>
<protein>
    <submittedName>
        <fullName evidence="2">Uncharacterized protein</fullName>
    </submittedName>
</protein>
<dbReference type="AlphaFoldDB" id="A0AAU9MEN8"/>
<evidence type="ECO:0000256" key="1">
    <source>
        <dbReference type="SAM" id="MobiDB-lite"/>
    </source>
</evidence>
<keyword evidence="3" id="KW-1185">Reference proteome</keyword>
<proteinExistence type="predicted"/>
<dbReference type="EMBL" id="CAKMRJ010002223">
    <property type="protein sequence ID" value="CAH1426294.1"/>
    <property type="molecule type" value="Genomic_DNA"/>
</dbReference>
<comment type="caution">
    <text evidence="2">The sequence shown here is derived from an EMBL/GenBank/DDBJ whole genome shotgun (WGS) entry which is preliminary data.</text>
</comment>
<accession>A0AAU9MEN8</accession>
<name>A0AAU9MEN8_9ASTR</name>
<gene>
    <name evidence="2" type="ORF">LVIROSA_LOCUS13383</name>
</gene>
<dbReference type="Proteomes" id="UP001157418">
    <property type="component" value="Unassembled WGS sequence"/>
</dbReference>
<evidence type="ECO:0000313" key="3">
    <source>
        <dbReference type="Proteomes" id="UP001157418"/>
    </source>
</evidence>
<organism evidence="2 3">
    <name type="scientific">Lactuca virosa</name>
    <dbReference type="NCBI Taxonomy" id="75947"/>
    <lineage>
        <taxon>Eukaryota</taxon>
        <taxon>Viridiplantae</taxon>
        <taxon>Streptophyta</taxon>
        <taxon>Embryophyta</taxon>
        <taxon>Tracheophyta</taxon>
        <taxon>Spermatophyta</taxon>
        <taxon>Magnoliopsida</taxon>
        <taxon>eudicotyledons</taxon>
        <taxon>Gunneridae</taxon>
        <taxon>Pentapetalae</taxon>
        <taxon>asterids</taxon>
        <taxon>campanulids</taxon>
        <taxon>Asterales</taxon>
        <taxon>Asteraceae</taxon>
        <taxon>Cichorioideae</taxon>
        <taxon>Cichorieae</taxon>
        <taxon>Lactucinae</taxon>
        <taxon>Lactuca</taxon>
    </lineage>
</organism>
<reference evidence="2 3" key="1">
    <citation type="submission" date="2022-01" db="EMBL/GenBank/DDBJ databases">
        <authorList>
            <person name="Xiong W."/>
            <person name="Schranz E."/>
        </authorList>
    </citation>
    <scope>NUCLEOTIDE SEQUENCE [LARGE SCALE GENOMIC DNA]</scope>
</reference>
<feature type="compositionally biased region" description="Basic and acidic residues" evidence="1">
    <location>
        <begin position="1"/>
        <end position="20"/>
    </location>
</feature>
<sequence length="77" mass="8750">MRESREVVGGSADHEVKESPKSWTQDGMSPNEGLLEKAIDLWQSRRRSVSGDIRFTLLDHRISVPNTMICFEFSLNA</sequence>